<evidence type="ECO:0000256" key="2">
    <source>
        <dbReference type="ARBA" id="ARBA00023125"/>
    </source>
</evidence>
<dbReference type="InterPro" id="IPR001647">
    <property type="entry name" value="HTH_TetR"/>
</dbReference>
<organism evidence="6 7">
    <name type="scientific">Mycobacterium asiaticum</name>
    <dbReference type="NCBI Taxonomy" id="1790"/>
    <lineage>
        <taxon>Bacteria</taxon>
        <taxon>Bacillati</taxon>
        <taxon>Actinomycetota</taxon>
        <taxon>Actinomycetes</taxon>
        <taxon>Mycobacteriales</taxon>
        <taxon>Mycobacteriaceae</taxon>
        <taxon>Mycobacterium</taxon>
    </lineage>
</organism>
<dbReference type="PANTHER" id="PTHR30055">
    <property type="entry name" value="HTH-TYPE TRANSCRIPTIONAL REGULATOR RUTR"/>
    <property type="match status" value="1"/>
</dbReference>
<comment type="caution">
    <text evidence="6">The sequence shown here is derived from an EMBL/GenBank/DDBJ whole genome shotgun (WGS) entry which is preliminary data.</text>
</comment>
<evidence type="ECO:0000256" key="3">
    <source>
        <dbReference type="ARBA" id="ARBA00023163"/>
    </source>
</evidence>
<dbReference type="Pfam" id="PF00440">
    <property type="entry name" value="TetR_N"/>
    <property type="match status" value="1"/>
</dbReference>
<reference evidence="6 7" key="1">
    <citation type="submission" date="2016-06" db="EMBL/GenBank/DDBJ databases">
        <authorList>
            <person name="Kjaerup R.B."/>
            <person name="Dalgaard T.S."/>
            <person name="Juul-Madsen H.R."/>
        </authorList>
    </citation>
    <scope>NUCLEOTIDE SEQUENCE [LARGE SCALE GENOMIC DNA]</scope>
    <source>
        <strain evidence="6 7">1081914.2</strain>
    </source>
</reference>
<sequence length="233" mass="25753">MLHYLMVVFITVASESISKTSTRPARAYRSELRQRQAQQTRQRILAAAAELFAEQGYARTTLAKIAASAGVSPETVQGHGPKGALLTAAVEYAAFGVAGEEDIRNLEVGRLFAASSTSDEALGHLVEALTKVHLGTARIAPALIGAASHDPDVDRFLSELNASINRQIRRILDVARERGWLREDLPFDELVETTAVICSVDSYLRLTRDGWTAERYRPWCRRMMAENIFASHE</sequence>
<dbReference type="Gene3D" id="1.10.357.10">
    <property type="entry name" value="Tetracycline Repressor, domain 2"/>
    <property type="match status" value="1"/>
</dbReference>
<dbReference type="SUPFAM" id="SSF48498">
    <property type="entry name" value="Tetracyclin repressor-like, C-terminal domain"/>
    <property type="match status" value="1"/>
</dbReference>
<name>A0A1A3BM88_MYCAS</name>
<protein>
    <recommendedName>
        <fullName evidence="5">HTH tetR-type domain-containing protein</fullName>
    </recommendedName>
</protein>
<keyword evidence="3" id="KW-0804">Transcription</keyword>
<evidence type="ECO:0000313" key="7">
    <source>
        <dbReference type="Proteomes" id="UP000093795"/>
    </source>
</evidence>
<dbReference type="InterPro" id="IPR011075">
    <property type="entry name" value="TetR_C"/>
</dbReference>
<dbReference type="Gene3D" id="1.10.10.60">
    <property type="entry name" value="Homeodomain-like"/>
    <property type="match status" value="1"/>
</dbReference>
<dbReference type="GO" id="GO:0000976">
    <property type="term" value="F:transcription cis-regulatory region binding"/>
    <property type="evidence" value="ECO:0007669"/>
    <property type="project" value="TreeGrafter"/>
</dbReference>
<feature type="domain" description="HTH tetR-type" evidence="5">
    <location>
        <begin position="38"/>
        <end position="98"/>
    </location>
</feature>
<evidence type="ECO:0000259" key="5">
    <source>
        <dbReference type="PROSITE" id="PS50977"/>
    </source>
</evidence>
<gene>
    <name evidence="6" type="ORF">A9X01_04075</name>
</gene>
<dbReference type="PROSITE" id="PS50977">
    <property type="entry name" value="HTH_TETR_2"/>
    <property type="match status" value="1"/>
</dbReference>
<dbReference type="PANTHER" id="PTHR30055:SF234">
    <property type="entry name" value="HTH-TYPE TRANSCRIPTIONAL REGULATOR BETI"/>
    <property type="match status" value="1"/>
</dbReference>
<proteinExistence type="predicted"/>
<evidence type="ECO:0000256" key="1">
    <source>
        <dbReference type="ARBA" id="ARBA00023015"/>
    </source>
</evidence>
<dbReference type="AlphaFoldDB" id="A0A1A3BM88"/>
<accession>A0A1A3BM88</accession>
<dbReference type="EMBL" id="LZKQ01000285">
    <property type="protein sequence ID" value="OBI76105.1"/>
    <property type="molecule type" value="Genomic_DNA"/>
</dbReference>
<dbReference type="InterPro" id="IPR009057">
    <property type="entry name" value="Homeodomain-like_sf"/>
</dbReference>
<dbReference type="SUPFAM" id="SSF46689">
    <property type="entry name" value="Homeodomain-like"/>
    <property type="match status" value="1"/>
</dbReference>
<evidence type="ECO:0000313" key="6">
    <source>
        <dbReference type="EMBL" id="OBI76105.1"/>
    </source>
</evidence>
<keyword evidence="2 4" id="KW-0238">DNA-binding</keyword>
<dbReference type="GO" id="GO:0003700">
    <property type="term" value="F:DNA-binding transcription factor activity"/>
    <property type="evidence" value="ECO:0007669"/>
    <property type="project" value="TreeGrafter"/>
</dbReference>
<dbReference type="Pfam" id="PF16859">
    <property type="entry name" value="TetR_C_11"/>
    <property type="match status" value="1"/>
</dbReference>
<dbReference type="Proteomes" id="UP000093795">
    <property type="component" value="Unassembled WGS sequence"/>
</dbReference>
<evidence type="ECO:0000256" key="4">
    <source>
        <dbReference type="PROSITE-ProRule" id="PRU00335"/>
    </source>
</evidence>
<feature type="DNA-binding region" description="H-T-H motif" evidence="4">
    <location>
        <begin position="61"/>
        <end position="80"/>
    </location>
</feature>
<dbReference type="STRING" id="1790.A5645_13130"/>
<keyword evidence="1" id="KW-0805">Transcription regulation</keyword>
<dbReference type="InterPro" id="IPR036271">
    <property type="entry name" value="Tet_transcr_reg_TetR-rel_C_sf"/>
</dbReference>
<dbReference type="InterPro" id="IPR050109">
    <property type="entry name" value="HTH-type_TetR-like_transc_reg"/>
</dbReference>